<accession>A0A0B7B423</accession>
<dbReference type="EMBL" id="HACG01040005">
    <property type="protein sequence ID" value="CEK86870.1"/>
    <property type="molecule type" value="Transcribed_RNA"/>
</dbReference>
<organism evidence="1">
    <name type="scientific">Arion vulgaris</name>
    <dbReference type="NCBI Taxonomy" id="1028688"/>
    <lineage>
        <taxon>Eukaryota</taxon>
        <taxon>Metazoa</taxon>
        <taxon>Spiralia</taxon>
        <taxon>Lophotrochozoa</taxon>
        <taxon>Mollusca</taxon>
        <taxon>Gastropoda</taxon>
        <taxon>Heterobranchia</taxon>
        <taxon>Euthyneura</taxon>
        <taxon>Panpulmonata</taxon>
        <taxon>Eupulmonata</taxon>
        <taxon>Stylommatophora</taxon>
        <taxon>Helicina</taxon>
        <taxon>Arionoidea</taxon>
        <taxon>Arionidae</taxon>
        <taxon>Arion</taxon>
    </lineage>
</organism>
<gene>
    <name evidence="1" type="primary">ORF156051</name>
</gene>
<sequence>MFSFTHMHSHTHKCTDMQSTRGMIDSICVEFIPNGCSVLNGTRNSLLSMQQISDC</sequence>
<evidence type="ECO:0000313" key="1">
    <source>
        <dbReference type="EMBL" id="CEK86870.1"/>
    </source>
</evidence>
<reference evidence="1" key="1">
    <citation type="submission" date="2014-12" db="EMBL/GenBank/DDBJ databases">
        <title>Insight into the proteome of Arion vulgaris.</title>
        <authorList>
            <person name="Aradska J."/>
            <person name="Bulat T."/>
            <person name="Smidak R."/>
            <person name="Sarate P."/>
            <person name="Gangsoo J."/>
            <person name="Sialana F."/>
            <person name="Bilban M."/>
            <person name="Lubec G."/>
        </authorList>
    </citation>
    <scope>NUCLEOTIDE SEQUENCE</scope>
    <source>
        <tissue evidence="1">Skin</tissue>
    </source>
</reference>
<feature type="non-terminal residue" evidence="1">
    <location>
        <position position="55"/>
    </location>
</feature>
<name>A0A0B7B423_9EUPU</name>
<proteinExistence type="predicted"/>
<dbReference type="AlphaFoldDB" id="A0A0B7B423"/>
<protein>
    <submittedName>
        <fullName evidence="1">Uncharacterized protein</fullName>
    </submittedName>
</protein>